<evidence type="ECO:0000313" key="2">
    <source>
        <dbReference type="Proteomes" id="UP001518140"/>
    </source>
</evidence>
<name>A0ABX0E4L8_9ACTN</name>
<keyword evidence="2" id="KW-1185">Reference proteome</keyword>
<dbReference type="RefSeq" id="WP_165344030.1">
    <property type="nucleotide sequence ID" value="NZ_JAAKZX010000185.1"/>
</dbReference>
<evidence type="ECO:0000313" key="1">
    <source>
        <dbReference type="EMBL" id="NGO47513.1"/>
    </source>
</evidence>
<dbReference type="InterPro" id="IPR016181">
    <property type="entry name" value="Acyl_CoA_acyltransferase"/>
</dbReference>
<protein>
    <submittedName>
        <fullName evidence="1">GNAT family N-acetyltransferase</fullName>
    </submittedName>
</protein>
<dbReference type="InterPro" id="IPR007434">
    <property type="entry name" value="FemAB-like"/>
</dbReference>
<accession>A0ABX0E4L8</accession>
<comment type="caution">
    <text evidence="1">The sequence shown here is derived from an EMBL/GenBank/DDBJ whole genome shotgun (WGS) entry which is preliminary data.</text>
</comment>
<reference evidence="1 2" key="1">
    <citation type="submission" date="2020-02" db="EMBL/GenBank/DDBJ databases">
        <title>Whole-genome analyses of novel actinobacteria.</title>
        <authorList>
            <person name="Sahin N."/>
            <person name="Tokatli A."/>
        </authorList>
    </citation>
    <scope>NUCLEOTIDE SEQUENCE [LARGE SCALE GENOMIC DNA]</scope>
    <source>
        <strain evidence="1 2">YC419</strain>
    </source>
</reference>
<dbReference type="Pfam" id="PF04339">
    <property type="entry name" value="FemAB_like"/>
    <property type="match status" value="1"/>
</dbReference>
<dbReference type="SUPFAM" id="SSF55729">
    <property type="entry name" value="Acyl-CoA N-acyltransferases (Nat)"/>
    <property type="match status" value="1"/>
</dbReference>
<gene>
    <name evidence="1" type="ORF">G6048_37320</name>
</gene>
<dbReference type="Proteomes" id="UP001518140">
    <property type="component" value="Unassembled WGS sequence"/>
</dbReference>
<organism evidence="1 2">
    <name type="scientific">Streptomyces ureilyticus</name>
    <dbReference type="NCBI Taxonomy" id="1775131"/>
    <lineage>
        <taxon>Bacteria</taxon>
        <taxon>Bacillati</taxon>
        <taxon>Actinomycetota</taxon>
        <taxon>Actinomycetes</taxon>
        <taxon>Kitasatosporales</taxon>
        <taxon>Streptomycetaceae</taxon>
        <taxon>Streptomyces</taxon>
    </lineage>
</organism>
<proteinExistence type="predicted"/>
<dbReference type="EMBL" id="JAAKZX010000185">
    <property type="protein sequence ID" value="NGO47513.1"/>
    <property type="molecule type" value="Genomic_DNA"/>
</dbReference>
<sequence>MSHISDLNSVDDIPVGEWEELTHESDIDASRGFLQFREFLEPGESVLLTSRSAGRLQGALRGVLAVPESGLTSDPWKFVGSQAVLRLDDSEEGKAAPLRRAQRALACEAAGAKEETDGEAPLWQVLSRGVGPCLVVREFDRSELQLHPEADAAEAESLAAQLVRAAQTWVVEKGAGAVAFPFVSPRDGRLREVLTQAGFRGGAMTGASWMDTGRFGSYEEFLTALPSRRRRRYLLEERRLQEAPGLATGVADLARNAERVAALEAQTLIKHGGKADVEAIRRARIELAGRLPDAVRVPTVEQDGRILACALHLQGRKSVVFMSYGCDYGVEDRSAAYPWAAFYYPIRTAITSGAATVRLGLEGFEAKTRRGAVTEARELWVWIPDAVRLGRLGELLDLVGDRNTAYLKRFAG</sequence>